<keyword evidence="1 4" id="KW-0963">Cytoplasm</keyword>
<dbReference type="EC" id="4.1.3.40" evidence="4"/>
<evidence type="ECO:0000313" key="5">
    <source>
        <dbReference type="EMBL" id="MCY0965727.1"/>
    </source>
</evidence>
<dbReference type="SUPFAM" id="SSF64288">
    <property type="entry name" value="Chorismate lyase-like"/>
    <property type="match status" value="1"/>
</dbReference>
<dbReference type="AlphaFoldDB" id="A0A9X3EDT2"/>
<dbReference type="GO" id="GO:0042866">
    <property type="term" value="P:pyruvate biosynthetic process"/>
    <property type="evidence" value="ECO:0007669"/>
    <property type="project" value="UniProtKB-UniRule"/>
</dbReference>
<feature type="binding site" evidence="4">
    <location>
        <position position="83"/>
    </location>
    <ligand>
        <name>substrate</name>
    </ligand>
</feature>
<dbReference type="GO" id="GO:0005829">
    <property type="term" value="C:cytosol"/>
    <property type="evidence" value="ECO:0007669"/>
    <property type="project" value="TreeGrafter"/>
</dbReference>
<accession>A0A9X3EDT2</accession>
<dbReference type="PANTHER" id="PTHR38683:SF1">
    <property type="entry name" value="CHORISMATE PYRUVATE-LYASE"/>
    <property type="match status" value="1"/>
</dbReference>
<feature type="binding site" evidence="4">
    <location>
        <position position="168"/>
    </location>
    <ligand>
        <name>substrate</name>
    </ligand>
</feature>
<dbReference type="InterPro" id="IPR028978">
    <property type="entry name" value="Chorismate_lyase_/UTRA_dom_sf"/>
</dbReference>
<keyword evidence="6" id="KW-1185">Reference proteome</keyword>
<dbReference type="HAMAP" id="MF_01632">
    <property type="entry name" value="UbiC"/>
    <property type="match status" value="1"/>
</dbReference>
<dbReference type="Gene3D" id="3.40.1410.10">
    <property type="entry name" value="Chorismate lyase-like"/>
    <property type="match status" value="1"/>
</dbReference>
<comment type="catalytic activity">
    <reaction evidence="4">
        <text>chorismate = 4-hydroxybenzoate + pyruvate</text>
        <dbReference type="Rhea" id="RHEA:16505"/>
        <dbReference type="ChEBI" id="CHEBI:15361"/>
        <dbReference type="ChEBI" id="CHEBI:17879"/>
        <dbReference type="ChEBI" id="CHEBI:29748"/>
        <dbReference type="EC" id="4.1.3.40"/>
    </reaction>
</comment>
<evidence type="ECO:0000256" key="1">
    <source>
        <dbReference type="ARBA" id="ARBA00022490"/>
    </source>
</evidence>
<organism evidence="5 6">
    <name type="scientific">Parathalassolituus penaei</name>
    <dbReference type="NCBI Taxonomy" id="2997323"/>
    <lineage>
        <taxon>Bacteria</taxon>
        <taxon>Pseudomonadati</taxon>
        <taxon>Pseudomonadota</taxon>
        <taxon>Gammaproteobacteria</taxon>
        <taxon>Oceanospirillales</taxon>
        <taxon>Oceanospirillaceae</taxon>
        <taxon>Parathalassolituus</taxon>
    </lineage>
</organism>
<proteinExistence type="inferred from homology"/>
<dbReference type="GO" id="GO:0008813">
    <property type="term" value="F:chorismate lyase activity"/>
    <property type="evidence" value="ECO:0007669"/>
    <property type="project" value="UniProtKB-UniRule"/>
</dbReference>
<keyword evidence="2 4" id="KW-0831">Ubiquinone biosynthesis</keyword>
<name>A0A9X3EDT2_9GAMM</name>
<comment type="caution">
    <text evidence="5">The sequence shown here is derived from an EMBL/GenBank/DDBJ whole genome shotgun (WGS) entry which is preliminary data.</text>
</comment>
<comment type="caution">
    <text evidence="4">Lacks conserved residue(s) required for the propagation of feature annotation.</text>
</comment>
<comment type="function">
    <text evidence="4">Removes the pyruvyl group from chorismate, with concomitant aromatization of the ring, to provide 4-hydroxybenzoate (4HB) for the ubiquinone pathway.</text>
</comment>
<evidence type="ECO:0000256" key="3">
    <source>
        <dbReference type="ARBA" id="ARBA00023239"/>
    </source>
</evidence>
<sequence length="193" mass="22467">MPATSLRSRLCPSAPCWSNRYQCSRPVVPRLWKNWLQDKGSLTRRLQSIGRFSVQLRQQGYGFASAMECRDLGLTYGRSVWFREVALLIDDQEVVLARTVVPLNSWLARRCGLTRLGNRSLGTFLFSQPSMKRPTLRLYRWAADGQHRQQWARRSIFTIQGQPLQVTEAFNSEWSGFSRSQRPLHRIHSNSRR</sequence>
<dbReference type="GO" id="GO:0006744">
    <property type="term" value="P:ubiquinone biosynthetic process"/>
    <property type="evidence" value="ECO:0007669"/>
    <property type="project" value="UniProtKB-UniRule"/>
</dbReference>
<dbReference type="Proteomes" id="UP001150830">
    <property type="component" value="Unassembled WGS sequence"/>
</dbReference>
<evidence type="ECO:0000313" key="6">
    <source>
        <dbReference type="Proteomes" id="UP001150830"/>
    </source>
</evidence>
<feature type="binding site" evidence="4">
    <location>
        <position position="121"/>
    </location>
    <ligand>
        <name>substrate</name>
    </ligand>
</feature>
<evidence type="ECO:0000256" key="4">
    <source>
        <dbReference type="HAMAP-Rule" id="MF_01632"/>
    </source>
</evidence>
<keyword evidence="4" id="KW-0670">Pyruvate</keyword>
<dbReference type="PANTHER" id="PTHR38683">
    <property type="entry name" value="CHORISMATE PYRUVATE-LYASE"/>
    <property type="match status" value="1"/>
</dbReference>
<evidence type="ECO:0000256" key="2">
    <source>
        <dbReference type="ARBA" id="ARBA00022688"/>
    </source>
</evidence>
<dbReference type="EMBL" id="JAPNOA010000028">
    <property type="protein sequence ID" value="MCY0965727.1"/>
    <property type="molecule type" value="Genomic_DNA"/>
</dbReference>
<dbReference type="InterPro" id="IPR007440">
    <property type="entry name" value="Chorismate--pyruvate_lyase"/>
</dbReference>
<reference evidence="5" key="1">
    <citation type="submission" date="2022-11" db="EMBL/GenBank/DDBJ databases">
        <title>Parathalassolutuus dongxingensis gen. nov., sp. nov., a novel member of family Oceanospirillaceae isolated from a coastal shrimp pond in Guangxi, China.</title>
        <authorList>
            <person name="Chen H."/>
        </authorList>
    </citation>
    <scope>NUCLEOTIDE SEQUENCE</scope>
    <source>
        <strain evidence="5">G-43</strain>
    </source>
</reference>
<dbReference type="Pfam" id="PF04345">
    <property type="entry name" value="Chor_lyase"/>
    <property type="match status" value="1"/>
</dbReference>
<dbReference type="RefSeq" id="WP_283173939.1">
    <property type="nucleotide sequence ID" value="NZ_JAPNOA010000028.1"/>
</dbReference>
<comment type="pathway">
    <text evidence="4">Cofactor biosynthesis; ubiquinone biosynthesis.</text>
</comment>
<keyword evidence="3 4" id="KW-0456">Lyase</keyword>
<gene>
    <name evidence="4" type="primary">ubiC</name>
    <name evidence="5" type="ORF">OUO13_11050</name>
</gene>
<comment type="subcellular location">
    <subcellularLocation>
        <location evidence="4">Cytoplasm</location>
    </subcellularLocation>
</comment>
<comment type="similarity">
    <text evidence="4">Belongs to the UbiC family.</text>
</comment>
<protein>
    <recommendedName>
        <fullName evidence="4">Probable chorismate pyruvate-lyase</fullName>
        <shortName evidence="4">CL</shortName>
        <shortName evidence="4">CPL</shortName>
        <ecNumber evidence="4">4.1.3.40</ecNumber>
    </recommendedName>
</protein>